<reference evidence="2" key="1">
    <citation type="submission" date="2023-09" db="EMBL/GenBank/DDBJ databases">
        <title>Flavobacterium sp. 20NA77.7 isolated from freshwater.</title>
        <authorList>
            <person name="Le V."/>
            <person name="Ko S.-R."/>
            <person name="Ahn C.-Y."/>
            <person name="Oh H.-M."/>
        </authorList>
    </citation>
    <scope>NUCLEOTIDE SEQUENCE</scope>
    <source>
        <strain evidence="2">20NA77.7</strain>
    </source>
</reference>
<keyword evidence="1" id="KW-0812">Transmembrane</keyword>
<dbReference type="Proteomes" id="UP001180481">
    <property type="component" value="Chromosome"/>
</dbReference>
<organism evidence="2 3">
    <name type="scientific">Flavobacterium nakdongensis</name>
    <dbReference type="NCBI Taxonomy" id="3073563"/>
    <lineage>
        <taxon>Bacteria</taxon>
        <taxon>Pseudomonadati</taxon>
        <taxon>Bacteroidota</taxon>
        <taxon>Flavobacteriia</taxon>
        <taxon>Flavobacteriales</taxon>
        <taxon>Flavobacteriaceae</taxon>
        <taxon>Flavobacterium</taxon>
    </lineage>
</organism>
<name>A0ABY9RAA6_9FLAO</name>
<proteinExistence type="predicted"/>
<sequence>MKIFSYIISIIACVTIAINAMKVDINHPLEGESTVALIGIVAALCAIIIVILYRLAKKVDEKTK</sequence>
<keyword evidence="1" id="KW-1133">Transmembrane helix</keyword>
<evidence type="ECO:0000313" key="3">
    <source>
        <dbReference type="Proteomes" id="UP001180481"/>
    </source>
</evidence>
<evidence type="ECO:0000256" key="1">
    <source>
        <dbReference type="SAM" id="Phobius"/>
    </source>
</evidence>
<feature type="transmembrane region" description="Helical" evidence="1">
    <location>
        <begin position="35"/>
        <end position="56"/>
    </location>
</feature>
<evidence type="ECO:0008006" key="4">
    <source>
        <dbReference type="Google" id="ProtNLM"/>
    </source>
</evidence>
<accession>A0ABY9RAA6</accession>
<keyword evidence="1" id="KW-0472">Membrane</keyword>
<keyword evidence="3" id="KW-1185">Reference proteome</keyword>
<dbReference type="RefSeq" id="WP_309532475.1">
    <property type="nucleotide sequence ID" value="NZ_CP133721.1"/>
</dbReference>
<dbReference type="EMBL" id="CP133721">
    <property type="protein sequence ID" value="WMW78156.1"/>
    <property type="molecule type" value="Genomic_DNA"/>
</dbReference>
<gene>
    <name evidence="2" type="ORF">RF683_01555</name>
</gene>
<evidence type="ECO:0000313" key="2">
    <source>
        <dbReference type="EMBL" id="WMW78156.1"/>
    </source>
</evidence>
<protein>
    <recommendedName>
        <fullName evidence="4">LPXTG-motif cell wall anchor domain-containing protein</fullName>
    </recommendedName>
</protein>